<evidence type="ECO:0000313" key="4">
    <source>
        <dbReference type="Proteomes" id="UP001221366"/>
    </source>
</evidence>
<evidence type="ECO:0000256" key="2">
    <source>
        <dbReference type="SAM" id="Phobius"/>
    </source>
</evidence>
<keyword evidence="2" id="KW-0472">Membrane</keyword>
<evidence type="ECO:0000256" key="1">
    <source>
        <dbReference type="SAM" id="Coils"/>
    </source>
</evidence>
<organism evidence="3 4">
    <name type="scientific">Flagellimonas yonaguniensis</name>
    <dbReference type="NCBI Taxonomy" id="3031325"/>
    <lineage>
        <taxon>Bacteria</taxon>
        <taxon>Pseudomonadati</taxon>
        <taxon>Bacteroidota</taxon>
        <taxon>Flavobacteriia</taxon>
        <taxon>Flavobacteriales</taxon>
        <taxon>Flavobacteriaceae</taxon>
        <taxon>Flagellimonas</taxon>
    </lineage>
</organism>
<dbReference type="Pfam" id="PF19578">
    <property type="entry name" value="DUF6090"/>
    <property type="match status" value="1"/>
</dbReference>
<dbReference type="Proteomes" id="UP001221366">
    <property type="component" value="Unassembled WGS sequence"/>
</dbReference>
<dbReference type="RefSeq" id="WP_275616553.1">
    <property type="nucleotide sequence ID" value="NZ_JARFVB010000010.1"/>
</dbReference>
<feature type="coiled-coil region" evidence="1">
    <location>
        <begin position="49"/>
        <end position="83"/>
    </location>
</feature>
<keyword evidence="2" id="KW-0812">Transmembrane</keyword>
<proteinExistence type="predicted"/>
<keyword evidence="4" id="KW-1185">Reference proteome</keyword>
<keyword evidence="2" id="KW-1133">Transmembrane helix</keyword>
<gene>
    <name evidence="3" type="ORF">PY092_14670</name>
</gene>
<protein>
    <submittedName>
        <fullName evidence="3">DUF6090 family protein</fullName>
    </submittedName>
</protein>
<keyword evidence="1" id="KW-0175">Coiled coil</keyword>
<dbReference type="InterPro" id="IPR045749">
    <property type="entry name" value="DUF6090"/>
</dbReference>
<evidence type="ECO:0000313" key="3">
    <source>
        <dbReference type="EMBL" id="MDF0717405.1"/>
    </source>
</evidence>
<sequence length="255" mass="29489">MIKLFRNIRKKLLSEGKTANYLKYAIGEIVLVVIGILIALQINNWNEHRKELQKESVIVKELYKELQQNLKATTKHRQQIEEINQEVLFLLNISDDSLKLLTNEDLNQHIFNSSLISPFTPFNQKLKRILAIENFGFSHSKTLVNELQDYNNSIEGISSINLSARDVFKNRMVPFLSENLSLKNLMHEIYPEKITKNDSIVDVGPIIKSMAFENLYADLFASYTSYIFALERNIELTKNLITHIEKAYPSVISTK</sequence>
<accession>A0ABT5Y1U0</accession>
<reference evidence="3 4" key="1">
    <citation type="submission" date="2023-03" db="EMBL/GenBank/DDBJ databases">
        <title>Muricauda XX sp. nov. and Muricauda XXX sp. nov., two novel species isolated from Okinawa Trough.</title>
        <authorList>
            <person name="Cao W."/>
            <person name="Deng X."/>
        </authorList>
    </citation>
    <scope>NUCLEOTIDE SEQUENCE [LARGE SCALE GENOMIC DNA]</scope>
    <source>
        <strain evidence="3 4">334s03</strain>
    </source>
</reference>
<feature type="transmembrane region" description="Helical" evidence="2">
    <location>
        <begin position="21"/>
        <end position="42"/>
    </location>
</feature>
<dbReference type="EMBL" id="JARFVB010000010">
    <property type="protein sequence ID" value="MDF0717405.1"/>
    <property type="molecule type" value="Genomic_DNA"/>
</dbReference>
<name>A0ABT5Y1U0_9FLAO</name>
<comment type="caution">
    <text evidence="3">The sequence shown here is derived from an EMBL/GenBank/DDBJ whole genome shotgun (WGS) entry which is preliminary data.</text>
</comment>